<dbReference type="InterPro" id="IPR036770">
    <property type="entry name" value="Ankyrin_rpt-contain_sf"/>
</dbReference>
<dbReference type="SUPFAM" id="SSF48403">
    <property type="entry name" value="Ankyrin repeat"/>
    <property type="match status" value="1"/>
</dbReference>
<protein>
    <submittedName>
        <fullName evidence="1">Uncharacterized protein</fullName>
    </submittedName>
</protein>
<dbReference type="OrthoDB" id="3727087at2"/>
<evidence type="ECO:0000313" key="1">
    <source>
        <dbReference type="EMBL" id="PWW10048.1"/>
    </source>
</evidence>
<gene>
    <name evidence="1" type="ORF">DES37_104148</name>
</gene>
<comment type="caution">
    <text evidence="1">The sequence shown here is derived from an EMBL/GenBank/DDBJ whole genome shotgun (WGS) entry which is preliminary data.</text>
</comment>
<dbReference type="AlphaFoldDB" id="A0A317Q1J2"/>
<keyword evidence="2" id="KW-1185">Reference proteome</keyword>
<name>A0A317Q1J2_9ENTR</name>
<dbReference type="EMBL" id="QGTS01000004">
    <property type="protein sequence ID" value="PWW10048.1"/>
    <property type="molecule type" value="Genomic_DNA"/>
</dbReference>
<proteinExistence type="predicted"/>
<reference evidence="1 2" key="1">
    <citation type="submission" date="2018-05" db="EMBL/GenBank/DDBJ databases">
        <title>Genomic Encyclopedia of Type Strains, Phase IV (KMG-IV): sequencing the most valuable type-strain genomes for metagenomic binning, comparative biology and taxonomic classification.</title>
        <authorList>
            <person name="Goeker M."/>
        </authorList>
    </citation>
    <scope>NUCLEOTIDE SEQUENCE [LARGE SCALE GENOMIC DNA]</scope>
    <source>
        <strain evidence="1 2">DSM 19579</strain>
    </source>
</reference>
<dbReference type="Gene3D" id="1.25.40.20">
    <property type="entry name" value="Ankyrin repeat-containing domain"/>
    <property type="match status" value="1"/>
</dbReference>
<evidence type="ECO:0000313" key="2">
    <source>
        <dbReference type="Proteomes" id="UP000246744"/>
    </source>
</evidence>
<dbReference type="RefSeq" id="WP_110025412.1">
    <property type="nucleotide sequence ID" value="NZ_QGTS01000004.1"/>
</dbReference>
<dbReference type="Proteomes" id="UP000246744">
    <property type="component" value="Unassembled WGS sequence"/>
</dbReference>
<organism evidence="1 2">
    <name type="scientific">Mangrovibacter plantisponsor</name>
    <dbReference type="NCBI Taxonomy" id="451513"/>
    <lineage>
        <taxon>Bacteria</taxon>
        <taxon>Pseudomonadati</taxon>
        <taxon>Pseudomonadota</taxon>
        <taxon>Gammaproteobacteria</taxon>
        <taxon>Enterobacterales</taxon>
        <taxon>Enterobacteriaceae</taxon>
        <taxon>Mangrovibacter</taxon>
    </lineage>
</organism>
<accession>A0A317Q1J2</accession>
<sequence>MSELTAIIERNYEQAKAGNWVEVLSGWECYPVLARRCSRYSKPGSGWGFLHQAAWFGHEPACRLLISLGAPLTALTHDSSTPTDIAHQQGHQALAALLQHAAKGTDSLWKAPGDPDVLPASPLYKEATQTQASTGLLVAYGGGLVRIPAGAACFTDSFGRILVGWHGTFNPPCGMDGESMLTDSPYQT</sequence>